<dbReference type="AlphaFoldDB" id="A0ABD5QAM3"/>
<accession>A0ABD5QAM3</accession>
<evidence type="ECO:0000313" key="1">
    <source>
        <dbReference type="EMBL" id="MFC4986743.1"/>
    </source>
</evidence>
<sequence>MWIPTIDEQFLVSLAPTVLLVEFFELVERERNTHLSEPAVRDEMEE</sequence>
<evidence type="ECO:0000313" key="2">
    <source>
        <dbReference type="Proteomes" id="UP001595925"/>
    </source>
</evidence>
<comment type="caution">
    <text evidence="1">The sequence shown here is derived from an EMBL/GenBank/DDBJ whole genome shotgun (WGS) entry which is preliminary data.</text>
</comment>
<proteinExistence type="predicted"/>
<gene>
    <name evidence="1" type="ORF">ACFPFO_02935</name>
</gene>
<dbReference type="Proteomes" id="UP001595925">
    <property type="component" value="Unassembled WGS sequence"/>
</dbReference>
<keyword evidence="2" id="KW-1185">Reference proteome</keyword>
<protein>
    <submittedName>
        <fullName evidence="1">Uncharacterized protein</fullName>
    </submittedName>
</protein>
<organism evidence="1 2">
    <name type="scientific">Saliphagus infecundisoli</name>
    <dbReference type="NCBI Taxonomy" id="1849069"/>
    <lineage>
        <taxon>Archaea</taxon>
        <taxon>Methanobacteriati</taxon>
        <taxon>Methanobacteriota</taxon>
        <taxon>Stenosarchaea group</taxon>
        <taxon>Halobacteria</taxon>
        <taxon>Halobacteriales</taxon>
        <taxon>Natrialbaceae</taxon>
        <taxon>Saliphagus</taxon>
    </lineage>
</organism>
<reference evidence="1 2" key="1">
    <citation type="journal article" date="2019" name="Int. J. Syst. Evol. Microbiol.">
        <title>The Global Catalogue of Microorganisms (GCM) 10K type strain sequencing project: providing services to taxonomists for standard genome sequencing and annotation.</title>
        <authorList>
            <consortium name="The Broad Institute Genomics Platform"/>
            <consortium name="The Broad Institute Genome Sequencing Center for Infectious Disease"/>
            <person name="Wu L."/>
            <person name="Ma J."/>
        </authorList>
    </citation>
    <scope>NUCLEOTIDE SEQUENCE [LARGE SCALE GENOMIC DNA]</scope>
    <source>
        <strain evidence="1 2">CGMCC 1.15824</strain>
    </source>
</reference>
<dbReference type="EMBL" id="JBHSJG010000007">
    <property type="protein sequence ID" value="MFC4986743.1"/>
    <property type="molecule type" value="Genomic_DNA"/>
</dbReference>
<name>A0ABD5QAM3_9EURY</name>
<dbReference type="RefSeq" id="WP_224829001.1">
    <property type="nucleotide sequence ID" value="NZ_JAIVEF010000016.1"/>
</dbReference>